<reference evidence="2 5" key="2">
    <citation type="submission" date="2018-08" db="EMBL/GenBank/DDBJ databases">
        <title>Draft genome sequence of Pseudoalteromonas donghaensis HJ51.</title>
        <authorList>
            <person name="Oh J."/>
            <person name="Roh D."/>
        </authorList>
    </citation>
    <scope>NUCLEOTIDE SEQUENCE [LARGE SCALE GENOMIC DNA]</scope>
    <source>
        <strain evidence="2 5">HJ51</strain>
    </source>
</reference>
<evidence type="ECO:0000259" key="1">
    <source>
        <dbReference type="PROSITE" id="PS51186"/>
    </source>
</evidence>
<evidence type="ECO:0000313" key="5">
    <source>
        <dbReference type="Proteomes" id="UP000264605"/>
    </source>
</evidence>
<dbReference type="GO" id="GO:0016747">
    <property type="term" value="F:acyltransferase activity, transferring groups other than amino-acyl groups"/>
    <property type="evidence" value="ECO:0007669"/>
    <property type="project" value="InterPro"/>
</dbReference>
<protein>
    <submittedName>
        <fullName evidence="3">ElaA protein</fullName>
    </submittedName>
    <submittedName>
        <fullName evidence="2">GNAT family N-acetyltransferase</fullName>
    </submittedName>
</protein>
<sequence>MFSIKTYGALSKDELLSILRARVDVFVVEQTCPYPEIDDIDNHQETLHLCLFKDNRLAAYARCYPKNTELSAFGRVLVTADFRGQGLAKQLVQTAIDTCQQHWPERAITIGAQCYLVDFYQQLGFKCVGEDYLEDGIPHQDMCLQ</sequence>
<dbReference type="AlphaFoldDB" id="A0AAD0S0I0"/>
<dbReference type="EMBL" id="FPAZ01000020">
    <property type="protein sequence ID" value="SFT97148.1"/>
    <property type="molecule type" value="Genomic_DNA"/>
</dbReference>
<dbReference type="CDD" id="cd04301">
    <property type="entry name" value="NAT_SF"/>
    <property type="match status" value="1"/>
</dbReference>
<evidence type="ECO:0000313" key="4">
    <source>
        <dbReference type="Proteomes" id="UP000183805"/>
    </source>
</evidence>
<evidence type="ECO:0000313" key="2">
    <source>
        <dbReference type="EMBL" id="AXV65717.1"/>
    </source>
</evidence>
<gene>
    <name evidence="2" type="ORF">D0907_10810</name>
    <name evidence="3" type="ORF">SAMN04487854_12064</name>
</gene>
<proteinExistence type="predicted"/>
<accession>A0AAD0S0I0</accession>
<keyword evidence="4" id="KW-1185">Reference proteome</keyword>
<dbReference type="GeneID" id="99505955"/>
<dbReference type="EMBL" id="CP032090">
    <property type="protein sequence ID" value="AXV65717.1"/>
    <property type="molecule type" value="Genomic_DNA"/>
</dbReference>
<dbReference type="KEGG" id="pdj:D0907_10810"/>
<dbReference type="InterPro" id="IPR000182">
    <property type="entry name" value="GNAT_dom"/>
</dbReference>
<dbReference type="RefSeq" id="WP_074989702.1">
    <property type="nucleotide sequence ID" value="NZ_CP032090.1"/>
</dbReference>
<organism evidence="2 5">
    <name type="scientific">Pseudoalteromonas lipolytica</name>
    <dbReference type="NCBI Taxonomy" id="570156"/>
    <lineage>
        <taxon>Bacteria</taxon>
        <taxon>Pseudomonadati</taxon>
        <taxon>Pseudomonadota</taxon>
        <taxon>Gammaproteobacteria</taxon>
        <taxon>Alteromonadales</taxon>
        <taxon>Pseudoalteromonadaceae</taxon>
        <taxon>Pseudoalteromonas</taxon>
    </lineage>
</organism>
<dbReference type="Pfam" id="PF13673">
    <property type="entry name" value="Acetyltransf_10"/>
    <property type="match status" value="1"/>
</dbReference>
<dbReference type="InterPro" id="IPR016181">
    <property type="entry name" value="Acyl_CoA_acyltransferase"/>
</dbReference>
<dbReference type="SUPFAM" id="SSF55729">
    <property type="entry name" value="Acyl-CoA N-acyltransferases (Nat)"/>
    <property type="match status" value="1"/>
</dbReference>
<dbReference type="Gene3D" id="3.40.630.30">
    <property type="match status" value="1"/>
</dbReference>
<feature type="domain" description="N-acetyltransferase" evidence="1">
    <location>
        <begin position="5"/>
        <end position="145"/>
    </location>
</feature>
<dbReference type="Proteomes" id="UP000183805">
    <property type="component" value="Unassembled WGS sequence"/>
</dbReference>
<dbReference type="PROSITE" id="PS51186">
    <property type="entry name" value="GNAT"/>
    <property type="match status" value="1"/>
</dbReference>
<evidence type="ECO:0000313" key="3">
    <source>
        <dbReference type="EMBL" id="SFT97148.1"/>
    </source>
</evidence>
<dbReference type="Proteomes" id="UP000264605">
    <property type="component" value="Chromosome"/>
</dbReference>
<reference evidence="3 4" key="1">
    <citation type="submission" date="2016-10" db="EMBL/GenBank/DDBJ databases">
        <authorList>
            <person name="Varghese N."/>
            <person name="Submissions S."/>
        </authorList>
    </citation>
    <scope>NUCLEOTIDE SEQUENCE [LARGE SCALE GENOMIC DNA]</scope>
    <source>
        <strain evidence="3 4">CGMCC 1.8499</strain>
    </source>
</reference>
<name>A0AAD0S0I0_9GAMM</name>